<keyword evidence="4 9" id="KW-0547">Nucleotide-binding</keyword>
<feature type="binding site" evidence="10">
    <location>
        <begin position="297"/>
        <end position="298"/>
    </location>
    <ligand>
        <name>L-histidine</name>
        <dbReference type="ChEBI" id="CHEBI:57595"/>
    </ligand>
</feature>
<reference evidence="12 13" key="1">
    <citation type="submission" date="2020-08" db="EMBL/GenBank/DDBJ databases">
        <title>Croceimicrobium hydrocarbonivorans gen. nov., sp. nov., a novel marine bacterium isolated from a bacterial consortium that degrades polyethylene terephthalate.</title>
        <authorList>
            <person name="Liu R."/>
        </authorList>
    </citation>
    <scope>NUCLEOTIDE SEQUENCE [LARGE SCALE GENOMIC DNA]</scope>
    <source>
        <strain evidence="12 13">A20-9</strain>
    </source>
</reference>
<feature type="binding site" evidence="10">
    <location>
        <position position="145"/>
    </location>
    <ligand>
        <name>L-histidine</name>
        <dbReference type="ChEBI" id="CHEBI:57595"/>
    </ligand>
</feature>
<keyword evidence="6 9" id="KW-0648">Protein biosynthesis</keyword>
<dbReference type="PANTHER" id="PTHR11476">
    <property type="entry name" value="HISTIDYL-TRNA SYNTHETASE"/>
    <property type="match status" value="1"/>
</dbReference>
<dbReference type="EMBL" id="CP060139">
    <property type="protein sequence ID" value="QNR23786.1"/>
    <property type="molecule type" value="Genomic_DNA"/>
</dbReference>
<evidence type="ECO:0000256" key="7">
    <source>
        <dbReference type="ARBA" id="ARBA00023146"/>
    </source>
</evidence>
<keyword evidence="13" id="KW-1185">Reference proteome</keyword>
<dbReference type="Gene3D" id="3.30.930.10">
    <property type="entry name" value="Bira Bifunctional Protein, Domain 2"/>
    <property type="match status" value="1"/>
</dbReference>
<dbReference type="GO" id="GO:0006427">
    <property type="term" value="P:histidyl-tRNA aminoacylation"/>
    <property type="evidence" value="ECO:0007669"/>
    <property type="project" value="UniProtKB-UniRule"/>
</dbReference>
<dbReference type="InterPro" id="IPR036621">
    <property type="entry name" value="Anticodon-bd_dom_sf"/>
</dbReference>
<feature type="binding site" evidence="10">
    <location>
        <position position="149"/>
    </location>
    <ligand>
        <name>L-histidine</name>
        <dbReference type="ChEBI" id="CHEBI:57595"/>
    </ligand>
</feature>
<keyword evidence="3 9" id="KW-0436">Ligase</keyword>
<dbReference type="GO" id="GO:0005524">
    <property type="term" value="F:ATP binding"/>
    <property type="evidence" value="ECO:0007669"/>
    <property type="project" value="UniProtKB-UniRule"/>
</dbReference>
<keyword evidence="5 9" id="KW-0067">ATP-binding</keyword>
<dbReference type="PROSITE" id="PS50862">
    <property type="entry name" value="AA_TRNA_LIGASE_II"/>
    <property type="match status" value="1"/>
</dbReference>
<dbReference type="InterPro" id="IPR033656">
    <property type="entry name" value="HisRS_anticodon"/>
</dbReference>
<evidence type="ECO:0000256" key="1">
    <source>
        <dbReference type="ARBA" id="ARBA00008226"/>
    </source>
</evidence>
<dbReference type="Pfam" id="PF13393">
    <property type="entry name" value="tRNA-synt_His"/>
    <property type="match status" value="1"/>
</dbReference>
<comment type="similarity">
    <text evidence="1 9">Belongs to the class-II aminoacyl-tRNA synthetase family.</text>
</comment>
<dbReference type="SUPFAM" id="SSF55681">
    <property type="entry name" value="Class II aaRS and biotin synthetases"/>
    <property type="match status" value="1"/>
</dbReference>
<evidence type="ECO:0000313" key="12">
    <source>
        <dbReference type="EMBL" id="QNR23786.1"/>
    </source>
</evidence>
<protein>
    <recommendedName>
        <fullName evidence="9">Histidine--tRNA ligase</fullName>
        <ecNumber evidence="9">6.1.1.21</ecNumber>
    </recommendedName>
    <alternativeName>
        <fullName evidence="9">Histidyl-tRNA synthetase</fullName>
        <shortName evidence="9">HisRS</shortName>
    </alternativeName>
</protein>
<keyword evidence="7 9" id="KW-0030">Aminoacyl-tRNA synthetase</keyword>
<feature type="binding site" evidence="10">
    <location>
        <position position="293"/>
    </location>
    <ligand>
        <name>L-histidine</name>
        <dbReference type="ChEBI" id="CHEBI:57595"/>
    </ligand>
</feature>
<organism evidence="12 13">
    <name type="scientific">Croceimicrobium hydrocarbonivorans</name>
    <dbReference type="NCBI Taxonomy" id="2761580"/>
    <lineage>
        <taxon>Bacteria</taxon>
        <taxon>Pseudomonadati</taxon>
        <taxon>Bacteroidota</taxon>
        <taxon>Flavobacteriia</taxon>
        <taxon>Flavobacteriales</taxon>
        <taxon>Owenweeksiaceae</taxon>
        <taxon>Croceimicrobium</taxon>
    </lineage>
</organism>
<dbReference type="GO" id="GO:0004821">
    <property type="term" value="F:histidine-tRNA ligase activity"/>
    <property type="evidence" value="ECO:0007669"/>
    <property type="project" value="UniProtKB-UniRule"/>
</dbReference>
<evidence type="ECO:0000256" key="4">
    <source>
        <dbReference type="ARBA" id="ARBA00022741"/>
    </source>
</evidence>
<dbReference type="RefSeq" id="WP_210758321.1">
    <property type="nucleotide sequence ID" value="NZ_CP060139.1"/>
</dbReference>
<dbReference type="InterPro" id="IPR004154">
    <property type="entry name" value="Anticodon-bd"/>
</dbReference>
<gene>
    <name evidence="9" type="primary">hisS</name>
    <name evidence="12" type="ORF">H4K34_15625</name>
</gene>
<comment type="subunit">
    <text evidence="2 9">Homodimer.</text>
</comment>
<proteinExistence type="inferred from homology"/>
<dbReference type="KEGG" id="chyd:H4K34_15625"/>
<dbReference type="CDD" id="cd00859">
    <property type="entry name" value="HisRS_anticodon"/>
    <property type="match status" value="1"/>
</dbReference>
<evidence type="ECO:0000259" key="11">
    <source>
        <dbReference type="PROSITE" id="PS50862"/>
    </source>
</evidence>
<dbReference type="SUPFAM" id="SSF52954">
    <property type="entry name" value="Class II aaRS ABD-related"/>
    <property type="match status" value="1"/>
</dbReference>
<feature type="domain" description="Aminoacyl-transfer RNA synthetases class-II family profile" evidence="11">
    <location>
        <begin position="1"/>
        <end position="396"/>
    </location>
</feature>
<dbReference type="GO" id="GO:0005737">
    <property type="term" value="C:cytoplasm"/>
    <property type="evidence" value="ECO:0007669"/>
    <property type="project" value="UniProtKB-SubCell"/>
</dbReference>
<dbReference type="InterPro" id="IPR015807">
    <property type="entry name" value="His-tRNA-ligase"/>
</dbReference>
<dbReference type="AlphaFoldDB" id="A0A7H0VDI8"/>
<dbReference type="HAMAP" id="MF_00127">
    <property type="entry name" value="His_tRNA_synth"/>
    <property type="match status" value="1"/>
</dbReference>
<dbReference type="PANTHER" id="PTHR11476:SF7">
    <property type="entry name" value="HISTIDINE--TRNA LIGASE"/>
    <property type="match status" value="1"/>
</dbReference>
<dbReference type="InterPro" id="IPR006195">
    <property type="entry name" value="aa-tRNA-synth_II"/>
</dbReference>
<evidence type="ECO:0000256" key="9">
    <source>
        <dbReference type="HAMAP-Rule" id="MF_00127"/>
    </source>
</evidence>
<dbReference type="Gene3D" id="3.40.50.800">
    <property type="entry name" value="Anticodon-binding domain"/>
    <property type="match status" value="1"/>
</dbReference>
<feature type="binding site" evidence="10">
    <location>
        <begin position="101"/>
        <end position="103"/>
    </location>
    <ligand>
        <name>L-histidine</name>
        <dbReference type="ChEBI" id="CHEBI:57595"/>
    </ligand>
</feature>
<name>A0A7H0VDI8_9FLAO</name>
<evidence type="ECO:0000313" key="13">
    <source>
        <dbReference type="Proteomes" id="UP000516305"/>
    </source>
</evidence>
<keyword evidence="9" id="KW-0963">Cytoplasm</keyword>
<feature type="binding site" evidence="10">
    <location>
        <position position="131"/>
    </location>
    <ligand>
        <name>L-histidine</name>
        <dbReference type="ChEBI" id="CHEBI:57595"/>
    </ligand>
</feature>
<comment type="catalytic activity">
    <reaction evidence="8 9">
        <text>tRNA(His) + L-histidine + ATP = L-histidyl-tRNA(His) + AMP + diphosphate + H(+)</text>
        <dbReference type="Rhea" id="RHEA:17313"/>
        <dbReference type="Rhea" id="RHEA-COMP:9665"/>
        <dbReference type="Rhea" id="RHEA-COMP:9689"/>
        <dbReference type="ChEBI" id="CHEBI:15378"/>
        <dbReference type="ChEBI" id="CHEBI:30616"/>
        <dbReference type="ChEBI" id="CHEBI:33019"/>
        <dbReference type="ChEBI" id="CHEBI:57595"/>
        <dbReference type="ChEBI" id="CHEBI:78442"/>
        <dbReference type="ChEBI" id="CHEBI:78527"/>
        <dbReference type="ChEBI" id="CHEBI:456215"/>
        <dbReference type="EC" id="6.1.1.21"/>
    </reaction>
</comment>
<evidence type="ECO:0000256" key="10">
    <source>
        <dbReference type="PIRSR" id="PIRSR001549-1"/>
    </source>
</evidence>
<sequence>MASKASNPRGTRDLLPEVMVQREYILEILKTTFRKYGFLPIETPALEKLETLTGKYGEEGDRLIFKVLPRGDKFEKAFREGDAQEAREKLNHNLEEALRYDLTVPFARFVVQNHNALHFPFKRYQIQPVWRADRPSKGRYREFYQCDADVVGSSSLWQEVDFIGIYKQVFSDLGLPIRVKMNHRKVLQGLTEKFGVENDFQAFTVALDKLDKVGLAGVQKEMSERGLAQGALDALAFVAGLSGSNTEVLSQLEAEISETTSGKAGLEEIRFVIDACSELGQEDVLDLDFTLARGLDYYTGAIFEVKAVDLELGSIGGGGRYDDLTGIFGLKDLPGIGISFGLDRIQLALEEKGLFPAMTHSGTDMLMVNFGDKEALFANKLAAQLRELGLKTELYPDAVKMKKQLDYANKKGIRYVLLIGSQEMEEGLFTLKDMQEGSQRKLGAIELLEAFNTSQNNKHAKH</sequence>
<evidence type="ECO:0000256" key="2">
    <source>
        <dbReference type="ARBA" id="ARBA00011738"/>
    </source>
</evidence>
<dbReference type="NCBIfam" id="TIGR00442">
    <property type="entry name" value="hisS"/>
    <property type="match status" value="1"/>
</dbReference>
<dbReference type="EC" id="6.1.1.21" evidence="9"/>
<evidence type="ECO:0000256" key="5">
    <source>
        <dbReference type="ARBA" id="ARBA00022840"/>
    </source>
</evidence>
<dbReference type="Proteomes" id="UP000516305">
    <property type="component" value="Chromosome"/>
</dbReference>
<dbReference type="InterPro" id="IPR045864">
    <property type="entry name" value="aa-tRNA-synth_II/BPL/LPL"/>
</dbReference>
<accession>A0A7H0VDI8</accession>
<dbReference type="CDD" id="cd00773">
    <property type="entry name" value="HisRS-like_core"/>
    <property type="match status" value="1"/>
</dbReference>
<evidence type="ECO:0000256" key="6">
    <source>
        <dbReference type="ARBA" id="ARBA00022917"/>
    </source>
</evidence>
<dbReference type="Pfam" id="PF03129">
    <property type="entry name" value="HGTP_anticodon"/>
    <property type="match status" value="1"/>
</dbReference>
<dbReference type="PIRSF" id="PIRSF001549">
    <property type="entry name" value="His-tRNA_synth"/>
    <property type="match status" value="1"/>
</dbReference>
<evidence type="ECO:0000256" key="8">
    <source>
        <dbReference type="ARBA" id="ARBA00047639"/>
    </source>
</evidence>
<comment type="subcellular location">
    <subcellularLocation>
        <location evidence="9">Cytoplasm</location>
    </subcellularLocation>
</comment>
<dbReference type="InterPro" id="IPR041715">
    <property type="entry name" value="HisRS-like_core"/>
</dbReference>
<dbReference type="InterPro" id="IPR004516">
    <property type="entry name" value="HisRS/HisZ"/>
</dbReference>
<evidence type="ECO:0000256" key="3">
    <source>
        <dbReference type="ARBA" id="ARBA00022598"/>
    </source>
</evidence>